<gene>
    <name evidence="1" type="ORF">BCR38DRAFT_337046</name>
</gene>
<protein>
    <recommendedName>
        <fullName evidence="3">SGNH hydrolase-type esterase domain-containing protein</fullName>
    </recommendedName>
</protein>
<dbReference type="OrthoDB" id="5373426at2759"/>
<dbReference type="STRING" id="1141098.A0A1Y2E7X0"/>
<evidence type="ECO:0000313" key="1">
    <source>
        <dbReference type="EMBL" id="ORY67673.1"/>
    </source>
</evidence>
<proteinExistence type="predicted"/>
<keyword evidence="2" id="KW-1185">Reference proteome</keyword>
<reference evidence="1 2" key="1">
    <citation type="submission" date="2016-07" db="EMBL/GenBank/DDBJ databases">
        <title>Pervasive Adenine N6-methylation of Active Genes in Fungi.</title>
        <authorList>
            <consortium name="DOE Joint Genome Institute"/>
            <person name="Mondo S.J."/>
            <person name="Dannebaum R.O."/>
            <person name="Kuo R.C."/>
            <person name="Labutti K."/>
            <person name="Haridas S."/>
            <person name="Kuo A."/>
            <person name="Salamov A."/>
            <person name="Ahrendt S.R."/>
            <person name="Lipzen A."/>
            <person name="Sullivan W."/>
            <person name="Andreopoulos W.B."/>
            <person name="Clum A."/>
            <person name="Lindquist E."/>
            <person name="Daum C."/>
            <person name="Ramamoorthy G.K."/>
            <person name="Gryganskyi A."/>
            <person name="Culley D."/>
            <person name="Magnuson J.K."/>
            <person name="James T.Y."/>
            <person name="O'Malley M.A."/>
            <person name="Stajich J.E."/>
            <person name="Spatafora J.W."/>
            <person name="Visel A."/>
            <person name="Grigoriev I.V."/>
        </authorList>
    </citation>
    <scope>NUCLEOTIDE SEQUENCE [LARGE SCALE GENOMIC DNA]</scope>
    <source>
        <strain evidence="1 2">CBS 129021</strain>
    </source>
</reference>
<dbReference type="InParanoid" id="A0A1Y2E7X0"/>
<dbReference type="AlphaFoldDB" id="A0A1Y2E7X0"/>
<dbReference type="GeneID" id="63771717"/>
<dbReference type="RefSeq" id="XP_040718297.1">
    <property type="nucleotide sequence ID" value="XM_040855505.1"/>
</dbReference>
<dbReference type="SUPFAM" id="SSF52266">
    <property type="entry name" value="SGNH hydrolase"/>
    <property type="match status" value="1"/>
</dbReference>
<accession>A0A1Y2E7X0</accession>
<evidence type="ECO:0008006" key="3">
    <source>
        <dbReference type="Google" id="ProtNLM"/>
    </source>
</evidence>
<sequence>MIRHIQGALGILLREDLGYGAVTDWNFHEPERRDCFCLNQFNVRDCSGQGIYKTADVLKHDPRGLACPKLIPGWNTDLTMEQINQFPIPVDEYTRLKNIVRMSPFQTRRAFVLGQGLWNNLDMGLTKAWLNSVLEVTREGPNKEAPTLLVTPNASGKYKQDKWIVTQGTKALAIFEEEMGHVAETYGIDSLGTWNMSIQATLYDGVHLDMRGNLLKAMMVMNWLAALEA</sequence>
<comment type="caution">
    <text evidence="1">The sequence shown here is derived from an EMBL/GenBank/DDBJ whole genome shotgun (WGS) entry which is preliminary data.</text>
</comment>
<dbReference type="Proteomes" id="UP000193689">
    <property type="component" value="Unassembled WGS sequence"/>
</dbReference>
<organism evidence="1 2">
    <name type="scientific">Pseudomassariella vexata</name>
    <dbReference type="NCBI Taxonomy" id="1141098"/>
    <lineage>
        <taxon>Eukaryota</taxon>
        <taxon>Fungi</taxon>
        <taxon>Dikarya</taxon>
        <taxon>Ascomycota</taxon>
        <taxon>Pezizomycotina</taxon>
        <taxon>Sordariomycetes</taxon>
        <taxon>Xylariomycetidae</taxon>
        <taxon>Amphisphaeriales</taxon>
        <taxon>Pseudomassariaceae</taxon>
        <taxon>Pseudomassariella</taxon>
    </lineage>
</organism>
<name>A0A1Y2E7X0_9PEZI</name>
<dbReference type="EMBL" id="MCFJ01000004">
    <property type="protein sequence ID" value="ORY67673.1"/>
    <property type="molecule type" value="Genomic_DNA"/>
</dbReference>
<evidence type="ECO:0000313" key="2">
    <source>
        <dbReference type="Proteomes" id="UP000193689"/>
    </source>
</evidence>